<evidence type="ECO:0000256" key="1">
    <source>
        <dbReference type="ARBA" id="ARBA00023157"/>
    </source>
</evidence>
<dbReference type="OrthoDB" id="6155919at2759"/>
<dbReference type="PANTHER" id="PTHR45902">
    <property type="entry name" value="LATROPHILIN RECEPTOR-LIKE PROTEIN A"/>
    <property type="match status" value="1"/>
</dbReference>
<proteinExistence type="predicted"/>
<evidence type="ECO:0000259" key="4">
    <source>
        <dbReference type="PROSITE" id="PS50958"/>
    </source>
</evidence>
<evidence type="ECO:0000313" key="5">
    <source>
        <dbReference type="EMBL" id="EDV23915.1"/>
    </source>
</evidence>
<dbReference type="KEGG" id="tad:TRIADDRAFT_57621"/>
<dbReference type="Gene3D" id="4.10.410.20">
    <property type="match status" value="1"/>
</dbReference>
<feature type="transmembrane region" description="Helical" evidence="2">
    <location>
        <begin position="544"/>
        <end position="565"/>
    </location>
</feature>
<keyword evidence="2" id="KW-0812">Transmembrane</keyword>
<keyword evidence="6" id="KW-1185">Reference proteome</keyword>
<dbReference type="SMART" id="SM00201">
    <property type="entry name" value="SO"/>
    <property type="match status" value="1"/>
</dbReference>
<dbReference type="Pfam" id="PF01033">
    <property type="entry name" value="Somatomedin_B"/>
    <property type="match status" value="1"/>
</dbReference>
<keyword evidence="2" id="KW-1133">Transmembrane helix</keyword>
<evidence type="ECO:0000256" key="2">
    <source>
        <dbReference type="SAM" id="Phobius"/>
    </source>
</evidence>
<dbReference type="InterPro" id="IPR053231">
    <property type="entry name" value="GPCR_LN-TM7"/>
</dbReference>
<dbReference type="GeneID" id="6755034"/>
<feature type="transmembrane region" description="Helical" evidence="2">
    <location>
        <begin position="461"/>
        <end position="484"/>
    </location>
</feature>
<keyword evidence="1" id="KW-1015">Disulfide bond</keyword>
<dbReference type="PROSITE" id="PS00524">
    <property type="entry name" value="SMB_1"/>
    <property type="match status" value="1"/>
</dbReference>
<evidence type="ECO:0000256" key="3">
    <source>
        <dbReference type="SAM" id="SignalP"/>
    </source>
</evidence>
<dbReference type="eggNOG" id="ENOG502SASZ">
    <property type="taxonomic scope" value="Eukaryota"/>
</dbReference>
<dbReference type="InterPro" id="IPR036024">
    <property type="entry name" value="Somatomedin_B-like_dom_sf"/>
</dbReference>
<gene>
    <name evidence="5" type="ORF">TRIADDRAFT_57621</name>
</gene>
<sequence>MHWQIILATISCLYICLSKAENENFSLFFDENLDLLLLDPNCMKNSTSSYSCIDRCNETYVRSQSCNCDVDCVKYHDCCFDYAHYCIDQRSDLSSVLSSNTSKEWFDLNLSKSKKKLPVLECTVKSVLILGSCPENWPNDIIRSKCENPSITNFDYYSSVPVYQRSSSNNYRNFYCAICNGADIKLLQYWTTKTICSNGSLARKLKFIDYVKQYCKPLNSIHDYMPPDASKSRYCVESSRCNEIDAMRIIGEETLRQNIVRSCQEAAAYVHFKGTIYKNPYCARCSSYSFLECMNTYYPAPFIEPSYSDQNSPSGSVIMLIDFSNTGRFLYTAQKGNKVVIYAGHCQQGYYYDPLQMRCQEVLSYNRSNWSDRNDSDCDGDFPQFCNYTQGQIIHNCSSGIRLNSTQFIVINTTHILRYSDNITYPIRSIHRSYLTNNETVIYICYNPLQTDILRKTIFEIISYSGFALSIGAFFFIVMTYCLFSELRTHPVVTIYRTRHKAKKIGKKHGIGISDCRLYLSMITVVGVTWLIGILANIKAMALMWYPYLILNNLQGIFMIFAFILNPRKRVACADTAFCVLLKYIDGSRGFNVLPGATSVDCSTSLLLTD</sequence>
<reference evidence="5 6" key="1">
    <citation type="journal article" date="2008" name="Nature">
        <title>The Trichoplax genome and the nature of placozoans.</title>
        <authorList>
            <person name="Srivastava M."/>
            <person name="Begovic E."/>
            <person name="Chapman J."/>
            <person name="Putnam N.H."/>
            <person name="Hellsten U."/>
            <person name="Kawashima T."/>
            <person name="Kuo A."/>
            <person name="Mitros T."/>
            <person name="Salamov A."/>
            <person name="Carpenter M.L."/>
            <person name="Signorovitch A.Y."/>
            <person name="Moreno M.A."/>
            <person name="Kamm K."/>
            <person name="Grimwood J."/>
            <person name="Schmutz J."/>
            <person name="Shapiro H."/>
            <person name="Grigoriev I.V."/>
            <person name="Buss L.W."/>
            <person name="Schierwater B."/>
            <person name="Dellaporta S.L."/>
            <person name="Rokhsar D.S."/>
        </authorList>
    </citation>
    <scope>NUCLEOTIDE SEQUENCE [LARGE SCALE GENOMIC DNA]</scope>
    <source>
        <strain evidence="5 6">Grell-BS-1999</strain>
    </source>
</reference>
<dbReference type="AlphaFoldDB" id="B3RZY7"/>
<evidence type="ECO:0000313" key="6">
    <source>
        <dbReference type="Proteomes" id="UP000009022"/>
    </source>
</evidence>
<feature type="domain" description="SMB" evidence="4">
    <location>
        <begin position="48"/>
        <end position="91"/>
    </location>
</feature>
<dbReference type="InterPro" id="IPR001212">
    <property type="entry name" value="Somatomedin_B_dom"/>
</dbReference>
<keyword evidence="3" id="KW-0732">Signal</keyword>
<keyword evidence="2" id="KW-0472">Membrane</keyword>
<dbReference type="InParanoid" id="B3RZY7"/>
<name>B3RZY7_TRIAD</name>
<dbReference type="SUPFAM" id="SSF90188">
    <property type="entry name" value="Somatomedin B domain"/>
    <property type="match status" value="1"/>
</dbReference>
<dbReference type="STRING" id="10228.B3RZY7"/>
<dbReference type="PhylomeDB" id="B3RZY7"/>
<dbReference type="CTD" id="6755034"/>
<dbReference type="HOGENOM" id="CLU_447865_0_0_1"/>
<feature type="transmembrane region" description="Helical" evidence="2">
    <location>
        <begin position="518"/>
        <end position="538"/>
    </location>
</feature>
<dbReference type="EMBL" id="DS985246">
    <property type="protein sequence ID" value="EDV23915.1"/>
    <property type="molecule type" value="Genomic_DNA"/>
</dbReference>
<protein>
    <recommendedName>
        <fullName evidence="4">SMB domain-containing protein</fullName>
    </recommendedName>
</protein>
<feature type="chain" id="PRO_5002798524" description="SMB domain-containing protein" evidence="3">
    <location>
        <begin position="21"/>
        <end position="610"/>
    </location>
</feature>
<dbReference type="PANTHER" id="PTHR45902:SF1">
    <property type="entry name" value="LATROPHILIN RECEPTOR-LIKE PROTEIN A"/>
    <property type="match status" value="1"/>
</dbReference>
<organism evidence="5 6">
    <name type="scientific">Trichoplax adhaerens</name>
    <name type="common">Trichoplax reptans</name>
    <dbReference type="NCBI Taxonomy" id="10228"/>
    <lineage>
        <taxon>Eukaryota</taxon>
        <taxon>Metazoa</taxon>
        <taxon>Placozoa</taxon>
        <taxon>Uniplacotomia</taxon>
        <taxon>Trichoplacea</taxon>
        <taxon>Trichoplacidae</taxon>
        <taxon>Trichoplax</taxon>
    </lineage>
</organism>
<dbReference type="Gene3D" id="1.20.1070.10">
    <property type="entry name" value="Rhodopsin 7-helix transmembrane proteins"/>
    <property type="match status" value="1"/>
</dbReference>
<feature type="signal peptide" evidence="3">
    <location>
        <begin position="1"/>
        <end position="20"/>
    </location>
</feature>
<dbReference type="Proteomes" id="UP000009022">
    <property type="component" value="Unassembled WGS sequence"/>
</dbReference>
<dbReference type="PROSITE" id="PS50958">
    <property type="entry name" value="SMB_2"/>
    <property type="match status" value="1"/>
</dbReference>
<accession>B3RZY7</accession>
<dbReference type="RefSeq" id="XP_002113441.1">
    <property type="nucleotide sequence ID" value="XM_002113405.1"/>
</dbReference>